<dbReference type="AlphaFoldDB" id="A0A563EKD1"/>
<feature type="compositionally biased region" description="Gly residues" evidence="1">
    <location>
        <begin position="161"/>
        <end position="179"/>
    </location>
</feature>
<dbReference type="GO" id="GO:0016779">
    <property type="term" value="F:nucleotidyltransferase activity"/>
    <property type="evidence" value="ECO:0007669"/>
    <property type="project" value="UniProtKB-ARBA"/>
</dbReference>
<dbReference type="SUPFAM" id="SSF53448">
    <property type="entry name" value="Nucleotide-diphospho-sugar transferases"/>
    <property type="match status" value="1"/>
</dbReference>
<feature type="region of interest" description="Disordered" evidence="1">
    <location>
        <begin position="156"/>
        <end position="179"/>
    </location>
</feature>
<keyword evidence="4" id="KW-1185">Reference proteome</keyword>
<dbReference type="Gene3D" id="3.90.550.10">
    <property type="entry name" value="Spore Coat Polysaccharide Biosynthesis Protein SpsA, Chain A"/>
    <property type="match status" value="1"/>
</dbReference>
<accession>A0A563EKD1</accession>
<dbReference type="Pfam" id="PF12804">
    <property type="entry name" value="NTP_transf_3"/>
    <property type="match status" value="1"/>
</dbReference>
<feature type="non-terminal residue" evidence="3">
    <location>
        <position position="179"/>
    </location>
</feature>
<dbReference type="InterPro" id="IPR025877">
    <property type="entry name" value="MobA-like_NTP_Trfase"/>
</dbReference>
<keyword evidence="3" id="KW-0808">Transferase</keyword>
<proteinExistence type="predicted"/>
<evidence type="ECO:0000313" key="3">
    <source>
        <dbReference type="EMBL" id="TWP47326.1"/>
    </source>
</evidence>
<gene>
    <name evidence="3" type="ORF">FKR81_32825</name>
</gene>
<dbReference type="RefSeq" id="WP_146358193.1">
    <property type="nucleotide sequence ID" value="NZ_VOBR01000027.1"/>
</dbReference>
<dbReference type="PANTHER" id="PTHR43777">
    <property type="entry name" value="MOLYBDENUM COFACTOR CYTIDYLYLTRANSFERASE"/>
    <property type="match status" value="1"/>
</dbReference>
<dbReference type="EMBL" id="VOBR01000027">
    <property type="protein sequence ID" value="TWP47326.1"/>
    <property type="molecule type" value="Genomic_DNA"/>
</dbReference>
<dbReference type="OrthoDB" id="4427994at2"/>
<protein>
    <submittedName>
        <fullName evidence="3">Nucleotidyltransferase family protein</fullName>
    </submittedName>
</protein>
<organism evidence="3 4">
    <name type="scientific">Lentzea tibetensis</name>
    <dbReference type="NCBI Taxonomy" id="2591470"/>
    <lineage>
        <taxon>Bacteria</taxon>
        <taxon>Bacillati</taxon>
        <taxon>Actinomycetota</taxon>
        <taxon>Actinomycetes</taxon>
        <taxon>Pseudonocardiales</taxon>
        <taxon>Pseudonocardiaceae</taxon>
        <taxon>Lentzea</taxon>
    </lineage>
</organism>
<dbReference type="InterPro" id="IPR029044">
    <property type="entry name" value="Nucleotide-diphossugar_trans"/>
</dbReference>
<evidence type="ECO:0000259" key="2">
    <source>
        <dbReference type="Pfam" id="PF12804"/>
    </source>
</evidence>
<name>A0A563EKD1_9PSEU</name>
<reference evidence="3 4" key="1">
    <citation type="submission" date="2019-07" db="EMBL/GenBank/DDBJ databases">
        <title>Lentzea xizangensis sp. nov., isolated from Qinghai-Tibetan Plateau Soils.</title>
        <authorList>
            <person name="Huang J."/>
        </authorList>
    </citation>
    <scope>NUCLEOTIDE SEQUENCE [LARGE SCALE GENOMIC DNA]</scope>
    <source>
        <strain evidence="3 4">FXJ1.1311</strain>
    </source>
</reference>
<dbReference type="PANTHER" id="PTHR43777:SF1">
    <property type="entry name" value="MOLYBDENUM COFACTOR CYTIDYLYLTRANSFERASE"/>
    <property type="match status" value="1"/>
</dbReference>
<comment type="caution">
    <text evidence="3">The sequence shown here is derived from an EMBL/GenBank/DDBJ whole genome shotgun (WGS) entry which is preliminary data.</text>
</comment>
<evidence type="ECO:0000313" key="4">
    <source>
        <dbReference type="Proteomes" id="UP000316639"/>
    </source>
</evidence>
<dbReference type="Proteomes" id="UP000316639">
    <property type="component" value="Unassembled WGS sequence"/>
</dbReference>
<evidence type="ECO:0000256" key="1">
    <source>
        <dbReference type="SAM" id="MobiDB-lite"/>
    </source>
</evidence>
<dbReference type="CDD" id="cd04182">
    <property type="entry name" value="GT_2_like_f"/>
    <property type="match status" value="1"/>
</dbReference>
<feature type="domain" description="MobA-like NTP transferase" evidence="2">
    <location>
        <begin position="5"/>
        <end position="160"/>
    </location>
</feature>
<sequence length="179" mass="17634">MRVAGLLLAAGAGRRFGTPKALVSHNGSLFVESAARTLVRAGLEPVVVVLGAAADEVRARAALDGVTLVDNPDWASGMGSSLRVGLRAVGAADAVVVLPVDTPGVTAEAITRLAELAAPDALARATYDGEPGHPVLIGRGHFAGVMASAAGDQGAREYLRGSGGGAPTPPGGGGGRGRG</sequence>